<evidence type="ECO:0000259" key="5">
    <source>
        <dbReference type="PROSITE" id="PS01124"/>
    </source>
</evidence>
<dbReference type="RefSeq" id="WP_377490188.1">
    <property type="nucleotide sequence ID" value="NZ_JBHMDO010000008.1"/>
</dbReference>
<dbReference type="SMART" id="SM00448">
    <property type="entry name" value="REC"/>
    <property type="match status" value="1"/>
</dbReference>
<keyword evidence="8" id="KW-1185">Reference proteome</keyword>
<feature type="modified residue" description="4-aspartylphosphate" evidence="4">
    <location>
        <position position="54"/>
    </location>
</feature>
<keyword evidence="3" id="KW-0804">Transcription</keyword>
<evidence type="ECO:0000259" key="6">
    <source>
        <dbReference type="PROSITE" id="PS50110"/>
    </source>
</evidence>
<organism evidence="7 8">
    <name type="scientific">Paenibacillus aurantiacus</name>
    <dbReference type="NCBI Taxonomy" id="1936118"/>
    <lineage>
        <taxon>Bacteria</taxon>
        <taxon>Bacillati</taxon>
        <taxon>Bacillota</taxon>
        <taxon>Bacilli</taxon>
        <taxon>Bacillales</taxon>
        <taxon>Paenibacillaceae</taxon>
        <taxon>Paenibacillus</taxon>
    </lineage>
</organism>
<keyword evidence="1" id="KW-0805">Transcription regulation</keyword>
<dbReference type="EMBL" id="JBHMDO010000008">
    <property type="protein sequence ID" value="MFB9325069.1"/>
    <property type="molecule type" value="Genomic_DNA"/>
</dbReference>
<dbReference type="InterPro" id="IPR001789">
    <property type="entry name" value="Sig_transdc_resp-reg_receiver"/>
</dbReference>
<evidence type="ECO:0000313" key="8">
    <source>
        <dbReference type="Proteomes" id="UP001589747"/>
    </source>
</evidence>
<protein>
    <submittedName>
        <fullName evidence="7">Response regulator</fullName>
    </submittedName>
</protein>
<dbReference type="InterPro" id="IPR009057">
    <property type="entry name" value="Homeodomain-like_sf"/>
</dbReference>
<dbReference type="InterPro" id="IPR018060">
    <property type="entry name" value="HTH_AraC"/>
</dbReference>
<dbReference type="CDD" id="cd17536">
    <property type="entry name" value="REC_YesN-like"/>
    <property type="match status" value="1"/>
</dbReference>
<dbReference type="InterPro" id="IPR018062">
    <property type="entry name" value="HTH_AraC-typ_CS"/>
</dbReference>
<evidence type="ECO:0000256" key="1">
    <source>
        <dbReference type="ARBA" id="ARBA00023015"/>
    </source>
</evidence>
<dbReference type="Pfam" id="PF00072">
    <property type="entry name" value="Response_reg"/>
    <property type="match status" value="1"/>
</dbReference>
<accession>A0ABV5KIT6</accession>
<reference evidence="7 8" key="1">
    <citation type="submission" date="2024-09" db="EMBL/GenBank/DDBJ databases">
        <authorList>
            <person name="Sun Q."/>
            <person name="Mori K."/>
        </authorList>
    </citation>
    <scope>NUCLEOTIDE SEQUENCE [LARGE SCALE GENOMIC DNA]</scope>
    <source>
        <strain evidence="7 8">TISTR 2452</strain>
    </source>
</reference>
<keyword evidence="2" id="KW-0238">DNA-binding</keyword>
<dbReference type="SUPFAM" id="SSF46689">
    <property type="entry name" value="Homeodomain-like"/>
    <property type="match status" value="2"/>
</dbReference>
<dbReference type="PROSITE" id="PS00041">
    <property type="entry name" value="HTH_ARAC_FAMILY_1"/>
    <property type="match status" value="1"/>
</dbReference>
<evidence type="ECO:0000256" key="4">
    <source>
        <dbReference type="PROSITE-ProRule" id="PRU00169"/>
    </source>
</evidence>
<comment type="caution">
    <text evidence="7">The sequence shown here is derived from an EMBL/GenBank/DDBJ whole genome shotgun (WGS) entry which is preliminary data.</text>
</comment>
<name>A0ABV5KIT6_9BACL</name>
<evidence type="ECO:0000313" key="7">
    <source>
        <dbReference type="EMBL" id="MFB9325069.1"/>
    </source>
</evidence>
<dbReference type="PROSITE" id="PS01124">
    <property type="entry name" value="HTH_ARAC_FAMILY_2"/>
    <property type="match status" value="1"/>
</dbReference>
<dbReference type="Pfam" id="PF12833">
    <property type="entry name" value="HTH_18"/>
    <property type="match status" value="1"/>
</dbReference>
<dbReference type="PANTHER" id="PTHR43280:SF28">
    <property type="entry name" value="HTH-TYPE TRANSCRIPTIONAL ACTIVATOR RHAS"/>
    <property type="match status" value="1"/>
</dbReference>
<evidence type="ECO:0000256" key="2">
    <source>
        <dbReference type="ARBA" id="ARBA00023125"/>
    </source>
</evidence>
<dbReference type="Proteomes" id="UP001589747">
    <property type="component" value="Unassembled WGS sequence"/>
</dbReference>
<dbReference type="InterPro" id="IPR011006">
    <property type="entry name" value="CheY-like_superfamily"/>
</dbReference>
<dbReference type="Gene3D" id="3.40.50.2300">
    <property type="match status" value="1"/>
</dbReference>
<dbReference type="InterPro" id="IPR020449">
    <property type="entry name" value="Tscrpt_reg_AraC-type_HTH"/>
</dbReference>
<dbReference type="PROSITE" id="PS50110">
    <property type="entry name" value="RESPONSE_REGULATORY"/>
    <property type="match status" value="1"/>
</dbReference>
<keyword evidence="4" id="KW-0597">Phosphoprotein</keyword>
<feature type="domain" description="HTH araC/xylS-type" evidence="5">
    <location>
        <begin position="412"/>
        <end position="510"/>
    </location>
</feature>
<dbReference type="Gene3D" id="1.10.10.60">
    <property type="entry name" value="Homeodomain-like"/>
    <property type="match status" value="2"/>
</dbReference>
<dbReference type="SMART" id="SM00342">
    <property type="entry name" value="HTH_ARAC"/>
    <property type="match status" value="1"/>
</dbReference>
<dbReference type="SUPFAM" id="SSF52172">
    <property type="entry name" value="CheY-like"/>
    <property type="match status" value="1"/>
</dbReference>
<feature type="domain" description="Response regulatory" evidence="6">
    <location>
        <begin position="2"/>
        <end position="119"/>
    </location>
</feature>
<proteinExistence type="predicted"/>
<sequence>MKVLIVDDEVIIRSGLSTVIRWEENGFAPLAPAASAEEALLRIPVERPDIILTDIRMTGKSGIEMAREVKADYPETEIIVISGFDEFAYAQQALREGVSDYLLKTSRPDEILAAARKAAERLAKRRDAERTSREQEQAIRRGWLAKLLTGGVQMGAGEASSELWRHYPQLRPEAADQRLQVWLLQVIGGAEADFAIERLGEQFERELPCAWIPWEAGLLLLVRLAPRKDAPNRAEAVIVRVCDRTDAPVFAACGLPVAQPAALKEALDTAAAASRYRWLMPNAAIVRYGDVAGRAGMRGVCKDEEEAALSAVLRAGDGDALRAYAAERLHAIRQDPQATPATALAYLHSLLVTASRWLERAAASIGQERPLPAGAAVDPGELEARPESTLLAQLERVMAQYRDMVAGTNPVRQAIAYIHDHLDQSLSLHQVAKHVHMNPNYFSEMFKRETGQNYLEFVTQAKLRRAMILLAETPAKVSEVASRIGYEDTKYFNRLFKKFTGQTPSEYRSNC</sequence>
<gene>
    <name evidence="7" type="ORF">ACFFSY_03920</name>
</gene>
<evidence type="ECO:0000256" key="3">
    <source>
        <dbReference type="ARBA" id="ARBA00023163"/>
    </source>
</evidence>
<dbReference type="PRINTS" id="PR00032">
    <property type="entry name" value="HTHARAC"/>
</dbReference>
<dbReference type="PANTHER" id="PTHR43280">
    <property type="entry name" value="ARAC-FAMILY TRANSCRIPTIONAL REGULATOR"/>
    <property type="match status" value="1"/>
</dbReference>